<dbReference type="InterPro" id="IPR056168">
    <property type="entry name" value="TPR_IF140/IFT172/WDR19"/>
</dbReference>
<comment type="subcellular location">
    <subcellularLocation>
        <location evidence="1">Cytoplasm</location>
        <location evidence="1">Cytoskeleton</location>
        <location evidence="1">Cilium basal body</location>
    </subcellularLocation>
</comment>
<dbReference type="SUPFAM" id="SSF50978">
    <property type="entry name" value="WD40 repeat-like"/>
    <property type="match status" value="1"/>
</dbReference>
<evidence type="ECO:0000256" key="4">
    <source>
        <dbReference type="ARBA" id="ARBA00022574"/>
    </source>
</evidence>
<dbReference type="CDD" id="cd00353">
    <property type="entry name" value="Ribosomal_S15p_S13e"/>
    <property type="match status" value="1"/>
</dbReference>
<evidence type="ECO:0000259" key="15">
    <source>
        <dbReference type="SMART" id="SM01386"/>
    </source>
</evidence>
<dbReference type="InterPro" id="IPR056170">
    <property type="entry name" value="Znf_IFT121-like"/>
</dbReference>
<dbReference type="SUPFAM" id="SSF48452">
    <property type="entry name" value="TPR-like"/>
    <property type="match status" value="1"/>
</dbReference>
<dbReference type="HAMAP" id="MF_01343_A">
    <property type="entry name" value="Ribosomal_uS15_A"/>
    <property type="match status" value="1"/>
</dbReference>
<evidence type="ECO:0000256" key="9">
    <source>
        <dbReference type="ARBA" id="ARBA00023069"/>
    </source>
</evidence>
<reference evidence="16" key="1">
    <citation type="submission" date="2020-10" db="EMBL/GenBank/DDBJ databases">
        <authorList>
            <person name="Kikuchi T."/>
        </authorList>
    </citation>
    <scope>NUCLEOTIDE SEQUENCE</scope>
    <source>
        <strain evidence="16">NKZ352</strain>
    </source>
</reference>
<dbReference type="Gene3D" id="4.10.860.130">
    <property type="match status" value="1"/>
</dbReference>
<dbReference type="InterPro" id="IPR011990">
    <property type="entry name" value="TPR-like_helical_dom_sf"/>
</dbReference>
<keyword evidence="17" id="KW-1185">Reference proteome</keyword>
<protein>
    <recommendedName>
        <fullName evidence="13">Small ribosomal subunit protein uS15</fullName>
    </recommendedName>
    <alternativeName>
        <fullName evidence="14">40S ribosomal protein S13</fullName>
    </alternativeName>
</protein>
<dbReference type="InterPro" id="IPR036322">
    <property type="entry name" value="WD40_repeat_dom_sf"/>
</dbReference>
<dbReference type="FunFam" id="4.10.860.130:FF:000001">
    <property type="entry name" value="40S ribosomal protein S13"/>
    <property type="match status" value="1"/>
</dbReference>
<dbReference type="GO" id="GO:0003735">
    <property type="term" value="F:structural constituent of ribosome"/>
    <property type="evidence" value="ECO:0007669"/>
    <property type="project" value="InterPro"/>
</dbReference>
<dbReference type="InterPro" id="IPR023029">
    <property type="entry name" value="Ribosomal_uS15_arc_euk"/>
</dbReference>
<dbReference type="SMART" id="SM01387">
    <property type="entry name" value="Ribosomal_S15"/>
    <property type="match status" value="1"/>
</dbReference>
<sequence length="1523" mass="170160">MGRMHNPGKGMSKSALPYRRSVPSWQKLTGEDVQDHIVKLAKKGLRPSQIGVILRDTHGIGQVRRLAGNKIFRILKAKGMAPELPEDLYHLIKKAVAIRKHLERSRKDIDSKYRLILVESRIHRLARYYKTKRQLPPTWKFEKFSFSYRHPRISVGRLSAGPARSVVVSTDRGARRERQMSASLETEFERTRYRVGSLGRLRELPLRDKFNPFFSPNNAVILYDKKGEVIDALDMTGSVVDIAWDREGDSLAVAGTSSSLITVWEINSRSTEQIESGVASTKEIPTCLAWSPVSLTLACGNNAGNLFIYNHRTARKISLMGKHQRSITQIKFTNDDLIVTCSDDNTIVVSNVDGDTVSTTSVTGEPGNLDIGVVLRGGVPHTMLSCTLGRKILMLASLNALESPSNLQFQERYGNIVDYTWFNDGFLAIGFDKGSIVTISAQQSELGSEMSSINEYKTYLGAVVASPSFGKILSVGDHQLKVREMGQMSDLYLMLDVDADRDLCSLACSDDGQLVAVGSQAGQISVYLTRMPSLGASYQDIIVTLSSLTQVTVQSEGDKTRSATVEIFVEPSIIAVGPCHVAAATNNIVSFFEYSFSLSSHFPSAVDKVPEPVSKVEYLSTVLGIQLNYEYAAVTMAGKVRLHKIVESDESRSATFPEPSRNARLLTAALSENFLIFTTDNHYIVYFSLEEWAVVSEYRHSSPIRSVFPHPQSVSCCCFDDRLETIVYSAIDDVVLKVEPVGSTVHYKGVLWETFTIDKGTFVIFDNQNLYVFLLTKGRIDGNAVLYIGSTKLPFGHTPLALSKGIVHCLTTVKSSSVLLESHKTDTQLEGKSQQQSSFNKHYYFKDGRMLGGSAISPANSHIGTYLRMRPLRIFRNIGDVAMVAALEQVKFIEEKNLLAAQVAVILGKYDEAEEIFLRSSKPREALNMRRDLLEWPKALLLAEKLASDEIPFISKEYAQELELMGDDANALMNYEKGVVDSEQHTYDRSPAEISEHNEICTSGIARMSIKTGDLRRGIQLAKSLPGRVVKRDCAIILEQIKQYTEAAQLYEIGLFFDRAAAVCLKANAWGKVGELLDKVKSPKVHVQYAKIMENERKYKQAAISYERGRDYDNLVRVLLDHLNMPEEAVRVVRESRSIEGAKLVAKFFSRLGDHSSAIQFLVMSQCVQEAFQVAEAYDCMNEYASAIEDIGTPEQAIELAQHLGRAGDAFNAAKFHMKGGQFATAMDLLMGLGDRSDAMLLAIECAHKADDRQLTLNLIRFFLGGVDGVPKDSAYLFRLYVQLGQVREAAKTAVIVSGEHQSRGSYRIARDVLYSMFSKLKEKEMKVPQEMEHNLMVVHSYMIVKGLISRRDTVKAARMLLRTCNNISRFPTHVVQILTSTVVVCSQAHFRHSAYKWATVLMKPEHRTKIHEKYKKKIEDIVRKSGKEVLDPEEPRTPCPYCKNLLPETDLTCNNCNNNIPYCVITGRHIVADDFALCGGCQFPGYFSEFKRLASLEEKCPLCDEELRQVIPRDITSFLGEA</sequence>
<evidence type="ECO:0000256" key="12">
    <source>
        <dbReference type="ARBA" id="ARBA00023274"/>
    </source>
</evidence>
<dbReference type="Pfam" id="PF08069">
    <property type="entry name" value="Ribosomal_S13_N"/>
    <property type="match status" value="1"/>
</dbReference>
<keyword evidence="9" id="KW-0969">Cilium</keyword>
<dbReference type="GO" id="GO:0060271">
    <property type="term" value="P:cilium assembly"/>
    <property type="evidence" value="ECO:0007669"/>
    <property type="project" value="TreeGrafter"/>
</dbReference>
<keyword evidence="8" id="KW-0689">Ribosomal protein</keyword>
<keyword evidence="12" id="KW-0687">Ribonucleoprotein</keyword>
<dbReference type="PANTHER" id="PTHR14920:SF0">
    <property type="entry name" value="WD REPEAT DOMAIN 19"/>
    <property type="match status" value="1"/>
</dbReference>
<keyword evidence="10" id="KW-0206">Cytoskeleton</keyword>
<evidence type="ECO:0000256" key="8">
    <source>
        <dbReference type="ARBA" id="ARBA00022980"/>
    </source>
</evidence>
<dbReference type="InterPro" id="IPR039468">
    <property type="entry name" value="WDR19_WD40_rpt"/>
</dbReference>
<name>A0A8S1GY86_9PELO</name>
<comment type="similarity">
    <text evidence="2">Belongs to the universal ribosomal protein uS15 family.</text>
</comment>
<dbReference type="InterPro" id="IPR012606">
    <property type="entry name" value="Ribosomal_uS15_N"/>
</dbReference>
<keyword evidence="5" id="KW-0677">Repeat</keyword>
<dbReference type="Proteomes" id="UP000835052">
    <property type="component" value="Unassembled WGS sequence"/>
</dbReference>
<proteinExistence type="inferred from homology"/>
<evidence type="ECO:0000256" key="5">
    <source>
        <dbReference type="ARBA" id="ARBA00022737"/>
    </source>
</evidence>
<evidence type="ECO:0000313" key="17">
    <source>
        <dbReference type="Proteomes" id="UP000835052"/>
    </source>
</evidence>
<organism evidence="16 17">
    <name type="scientific">Caenorhabditis auriculariae</name>
    <dbReference type="NCBI Taxonomy" id="2777116"/>
    <lineage>
        <taxon>Eukaryota</taxon>
        <taxon>Metazoa</taxon>
        <taxon>Ecdysozoa</taxon>
        <taxon>Nematoda</taxon>
        <taxon>Chromadorea</taxon>
        <taxon>Rhabditida</taxon>
        <taxon>Rhabditina</taxon>
        <taxon>Rhabditomorpha</taxon>
        <taxon>Rhabditoidea</taxon>
        <taxon>Rhabditidae</taxon>
        <taxon>Peloderinae</taxon>
        <taxon>Caenorhabditis</taxon>
    </lineage>
</organism>
<evidence type="ECO:0000256" key="11">
    <source>
        <dbReference type="ARBA" id="ARBA00023273"/>
    </source>
</evidence>
<evidence type="ECO:0000256" key="13">
    <source>
        <dbReference type="ARBA" id="ARBA00035165"/>
    </source>
</evidence>
<dbReference type="InterPro" id="IPR001680">
    <property type="entry name" value="WD40_rpt"/>
</dbReference>
<dbReference type="Gene3D" id="1.10.287.10">
    <property type="entry name" value="S15/NS1, RNA-binding"/>
    <property type="match status" value="1"/>
</dbReference>
<dbReference type="PROSITE" id="PS00362">
    <property type="entry name" value="RIBOSOMAL_S15"/>
    <property type="match status" value="1"/>
</dbReference>
<evidence type="ECO:0000256" key="6">
    <source>
        <dbReference type="ARBA" id="ARBA00022794"/>
    </source>
</evidence>
<dbReference type="InterPro" id="IPR040379">
    <property type="entry name" value="WDR19/dyf-2"/>
</dbReference>
<dbReference type="Pfam" id="PF23389">
    <property type="entry name" value="Beta-prop_WDR19_1st"/>
    <property type="match status" value="1"/>
</dbReference>
<dbReference type="GO" id="GO:0005929">
    <property type="term" value="C:cilium"/>
    <property type="evidence" value="ECO:0007669"/>
    <property type="project" value="TreeGrafter"/>
</dbReference>
<dbReference type="EMBL" id="CAJGYM010000008">
    <property type="protein sequence ID" value="CAD6188191.1"/>
    <property type="molecule type" value="Genomic_DNA"/>
</dbReference>
<dbReference type="InterPro" id="IPR000589">
    <property type="entry name" value="Ribosomal_uS15"/>
</dbReference>
<dbReference type="Pfam" id="PF23387">
    <property type="entry name" value="TPR_IFT80_172"/>
    <property type="match status" value="1"/>
</dbReference>
<dbReference type="Gene3D" id="1.25.40.470">
    <property type="match status" value="1"/>
</dbReference>
<keyword evidence="4" id="KW-0853">WD repeat</keyword>
<evidence type="ECO:0000313" key="16">
    <source>
        <dbReference type="EMBL" id="CAD6188191.1"/>
    </source>
</evidence>
<evidence type="ECO:0000256" key="1">
    <source>
        <dbReference type="ARBA" id="ARBA00004120"/>
    </source>
</evidence>
<dbReference type="InterPro" id="IPR057855">
    <property type="entry name" value="Beta-prop_WDR19_1st"/>
</dbReference>
<evidence type="ECO:0000256" key="3">
    <source>
        <dbReference type="ARBA" id="ARBA00022490"/>
    </source>
</evidence>
<dbReference type="Pfam" id="PF23145">
    <property type="entry name" value="Zf_2nd_IFT121"/>
    <property type="match status" value="1"/>
</dbReference>
<keyword evidence="7" id="KW-0802">TPR repeat</keyword>
<dbReference type="Pfam" id="PF15911">
    <property type="entry name" value="Beta-prop_WDR19_2nd"/>
    <property type="match status" value="1"/>
</dbReference>
<dbReference type="SMART" id="SM00320">
    <property type="entry name" value="WD40"/>
    <property type="match status" value="5"/>
</dbReference>
<dbReference type="Gene3D" id="2.130.10.10">
    <property type="entry name" value="YVTN repeat-like/Quinoprotein amine dehydrogenase"/>
    <property type="match status" value="2"/>
</dbReference>
<accession>A0A8S1GY86</accession>
<dbReference type="Pfam" id="PF00312">
    <property type="entry name" value="Ribosomal_S15"/>
    <property type="match status" value="1"/>
</dbReference>
<keyword evidence="3" id="KW-0963">Cytoplasm</keyword>
<dbReference type="InterPro" id="IPR056157">
    <property type="entry name" value="TPR_IFT80_172_dom"/>
</dbReference>
<keyword evidence="11" id="KW-0966">Cell projection</keyword>
<dbReference type="GO" id="GO:0006412">
    <property type="term" value="P:translation"/>
    <property type="evidence" value="ECO:0007669"/>
    <property type="project" value="InterPro"/>
</dbReference>
<dbReference type="SMART" id="SM01386">
    <property type="entry name" value="Ribosomal_S13_N"/>
    <property type="match status" value="1"/>
</dbReference>
<dbReference type="InterPro" id="IPR015943">
    <property type="entry name" value="WD40/YVTN_repeat-like_dom_sf"/>
</dbReference>
<dbReference type="GO" id="GO:0030991">
    <property type="term" value="C:intraciliary transport particle A"/>
    <property type="evidence" value="ECO:0007669"/>
    <property type="project" value="TreeGrafter"/>
</dbReference>
<dbReference type="GO" id="GO:0035721">
    <property type="term" value="P:intraciliary retrograde transport"/>
    <property type="evidence" value="ECO:0007669"/>
    <property type="project" value="InterPro"/>
</dbReference>
<evidence type="ECO:0000256" key="14">
    <source>
        <dbReference type="ARBA" id="ARBA00035470"/>
    </source>
</evidence>
<dbReference type="NCBIfam" id="NF006331">
    <property type="entry name" value="PRK08561.1"/>
    <property type="match status" value="1"/>
</dbReference>
<keyword evidence="6" id="KW-0970">Cilium biogenesis/degradation</keyword>
<dbReference type="FunFam" id="1.10.287.10:FF:000003">
    <property type="entry name" value="40S ribosomal protein S13"/>
    <property type="match status" value="1"/>
</dbReference>
<dbReference type="InterPro" id="IPR009068">
    <property type="entry name" value="uS15_NS1_RNA-bd_sf"/>
</dbReference>
<dbReference type="GO" id="GO:1990904">
    <property type="term" value="C:ribonucleoprotein complex"/>
    <property type="evidence" value="ECO:0007669"/>
    <property type="project" value="UniProtKB-KW"/>
</dbReference>
<comment type="caution">
    <text evidence="16">The sequence shown here is derived from an EMBL/GenBank/DDBJ whole genome shotgun (WGS) entry which is preliminary data.</text>
</comment>
<dbReference type="PANTHER" id="PTHR14920">
    <property type="entry name" value="OSMOTIC AVOIDANCE ABNORMAL PROTEIN 1/WD REPEAT MEMBRANE PROTEIN"/>
    <property type="match status" value="1"/>
</dbReference>
<dbReference type="OrthoDB" id="10250638at2759"/>
<dbReference type="Pfam" id="PF24762">
    <property type="entry name" value="TPR_IF140-IFT172"/>
    <property type="match status" value="1"/>
</dbReference>
<feature type="domain" description="Small ribosomal subunit protein uS15 N-terminal" evidence="15">
    <location>
        <begin position="1"/>
        <end position="60"/>
    </location>
</feature>
<gene>
    <name evidence="16" type="ORF">CAUJ_LOCUS4110</name>
</gene>
<dbReference type="GO" id="GO:0005840">
    <property type="term" value="C:ribosome"/>
    <property type="evidence" value="ECO:0007669"/>
    <property type="project" value="UniProtKB-KW"/>
</dbReference>
<evidence type="ECO:0000256" key="2">
    <source>
        <dbReference type="ARBA" id="ARBA00008434"/>
    </source>
</evidence>
<dbReference type="SUPFAM" id="SSF47060">
    <property type="entry name" value="S15/NS1 RNA-binding domain"/>
    <property type="match status" value="1"/>
</dbReference>
<evidence type="ECO:0000256" key="7">
    <source>
        <dbReference type="ARBA" id="ARBA00022803"/>
    </source>
</evidence>
<evidence type="ECO:0000256" key="10">
    <source>
        <dbReference type="ARBA" id="ARBA00023212"/>
    </source>
</evidence>